<keyword evidence="3 8" id="KW-0853">WD repeat</keyword>
<evidence type="ECO:0000256" key="1">
    <source>
        <dbReference type="ARBA" id="ARBA00022490"/>
    </source>
</evidence>
<dbReference type="PANTHER" id="PTHR19877:SF1">
    <property type="entry name" value="EUKARYOTIC TRANSLATION INITIATION FACTOR 3 SUBUNIT I"/>
    <property type="match status" value="1"/>
</dbReference>
<dbReference type="PANTHER" id="PTHR19877">
    <property type="entry name" value="EUKARYOTIC TRANSLATION INITIATION FACTOR 3 SUBUNIT I"/>
    <property type="match status" value="1"/>
</dbReference>
<gene>
    <name evidence="7" type="primary">TIF34</name>
    <name evidence="9" type="ORF">IFM46972_09258</name>
</gene>
<dbReference type="InterPro" id="IPR027525">
    <property type="entry name" value="eIF3i"/>
</dbReference>
<dbReference type="Gene3D" id="2.130.10.10">
    <property type="entry name" value="YVTN repeat-like/Quinoprotein amine dehydrogenase"/>
    <property type="match status" value="1"/>
</dbReference>
<feature type="repeat" description="WD" evidence="8">
    <location>
        <begin position="306"/>
        <end position="336"/>
    </location>
</feature>
<dbReference type="SMART" id="SM00320">
    <property type="entry name" value="WD40"/>
    <property type="match status" value="6"/>
</dbReference>
<dbReference type="AlphaFoldDB" id="A0A8H3PDE6"/>
<comment type="similarity">
    <text evidence="6">Belongs to the WD repeat STRAP family.</text>
</comment>
<dbReference type="GO" id="GO:0071541">
    <property type="term" value="C:eukaryotic translation initiation factor 3 complex, eIF3m"/>
    <property type="evidence" value="ECO:0007669"/>
    <property type="project" value="TreeGrafter"/>
</dbReference>
<dbReference type="InterPro" id="IPR015943">
    <property type="entry name" value="WD40/YVTN_repeat-like_dom_sf"/>
</dbReference>
<dbReference type="InterPro" id="IPR036322">
    <property type="entry name" value="WD40_repeat_dom_sf"/>
</dbReference>
<dbReference type="SUPFAM" id="SSF50978">
    <property type="entry name" value="WD40 repeat-like"/>
    <property type="match status" value="1"/>
</dbReference>
<keyword evidence="4" id="KW-0677">Repeat</keyword>
<dbReference type="GO" id="GO:0001732">
    <property type="term" value="P:formation of cytoplasmic translation initiation complex"/>
    <property type="evidence" value="ECO:0007669"/>
    <property type="project" value="UniProtKB-UniRule"/>
</dbReference>
<dbReference type="Proteomes" id="UP000465221">
    <property type="component" value="Unassembled WGS sequence"/>
</dbReference>
<comment type="similarity">
    <text evidence="7">Belongs to the eIF-3 subunit I family.</text>
</comment>
<evidence type="ECO:0000256" key="3">
    <source>
        <dbReference type="ARBA" id="ARBA00022574"/>
    </source>
</evidence>
<name>A0A8H3PDE6_9EURO</name>
<evidence type="ECO:0000313" key="10">
    <source>
        <dbReference type="Proteomes" id="UP000465221"/>
    </source>
</evidence>
<evidence type="ECO:0000313" key="9">
    <source>
        <dbReference type="EMBL" id="GFF51280.1"/>
    </source>
</evidence>
<reference evidence="9 10" key="1">
    <citation type="submission" date="2020-01" db="EMBL/GenBank/DDBJ databases">
        <title>Draft genome sequence of Aspergillus udagawae IFM 46972.</title>
        <authorList>
            <person name="Takahashi H."/>
            <person name="Yaguchi T."/>
        </authorList>
    </citation>
    <scope>NUCLEOTIDE SEQUENCE [LARGE SCALE GENOMIC DNA]</scope>
    <source>
        <strain evidence="9 10">IFM 46972</strain>
    </source>
</reference>
<dbReference type="GO" id="GO:0003723">
    <property type="term" value="F:RNA binding"/>
    <property type="evidence" value="ECO:0007669"/>
    <property type="project" value="TreeGrafter"/>
</dbReference>
<dbReference type="GO" id="GO:0003743">
    <property type="term" value="F:translation initiation factor activity"/>
    <property type="evidence" value="ECO:0007669"/>
    <property type="project" value="UniProtKB-UniRule"/>
</dbReference>
<sequence>MRPILLSGHERSLNQIKFNRDGDLLFSVAKDKIVCAWWSANGERLGTYNGHQGAIWTVDVSPNTVLLATGSADNTVRLWNVKTGECVKVWDFPTAVKRVAFNPDGSKLLAVTEKRMGFLGTIAVLDISYGDGQGGGLELQADEPSLRITCTESKATVAGWSYLGKYIIAGHEDGSVSQYDGKVGISAPEIWKSMLICPQTGEQLENVQAHEFDHQINDIQFSQDRTYFITASKDKSAKLISSRNLAILKTYVADTPLNSATITPKKDYVILGGGQAAMDVTTTSARQGKFEARFYHKVFEDEIGRVRGHFGPLNTVDVHPNGTAYASGGEDGYVRVHHFDKPYFDFMYEVEREQLRK</sequence>
<comment type="caution">
    <text evidence="9">The sequence shown here is derived from an EMBL/GenBank/DDBJ whole genome shotgun (WGS) entry which is preliminary data.</text>
</comment>
<comment type="function">
    <text evidence="7">Component of the eukaryotic translation initiation factor 3 (eIF-3) complex, which is involved in protein synthesis of a specialized repertoire of mRNAs and, together with other initiation factors, stimulates binding of mRNA and methionyl-tRNAi to the 40S ribosome. The eIF-3 complex specifically targets and initiates translation of a subset of mRNAs involved in cell proliferation.</text>
</comment>
<evidence type="ECO:0000256" key="6">
    <source>
        <dbReference type="ARBA" id="ARBA00038394"/>
    </source>
</evidence>
<dbReference type="HAMAP" id="MF_03008">
    <property type="entry name" value="eIF3i"/>
    <property type="match status" value="1"/>
</dbReference>
<feature type="repeat" description="WD" evidence="8">
    <location>
        <begin position="48"/>
        <end position="89"/>
    </location>
</feature>
<dbReference type="Pfam" id="PF24805">
    <property type="entry name" value="EIF3I"/>
    <property type="match status" value="1"/>
</dbReference>
<dbReference type="GO" id="GO:0016282">
    <property type="term" value="C:eukaryotic 43S preinitiation complex"/>
    <property type="evidence" value="ECO:0007669"/>
    <property type="project" value="UniProtKB-UniRule"/>
</dbReference>
<evidence type="ECO:0000256" key="8">
    <source>
        <dbReference type="PROSITE-ProRule" id="PRU00221"/>
    </source>
</evidence>
<dbReference type="PROSITE" id="PS50082">
    <property type="entry name" value="WD_REPEATS_2"/>
    <property type="match status" value="3"/>
</dbReference>
<proteinExistence type="inferred from homology"/>
<evidence type="ECO:0000256" key="7">
    <source>
        <dbReference type="HAMAP-Rule" id="MF_03008"/>
    </source>
</evidence>
<comment type="subcellular location">
    <subcellularLocation>
        <location evidence="7">Cytoplasm</location>
    </subcellularLocation>
</comment>
<dbReference type="GO" id="GO:0033290">
    <property type="term" value="C:eukaryotic 48S preinitiation complex"/>
    <property type="evidence" value="ECO:0007669"/>
    <property type="project" value="UniProtKB-UniRule"/>
</dbReference>
<dbReference type="PROSITE" id="PS50294">
    <property type="entry name" value="WD_REPEATS_REGION"/>
    <property type="match status" value="2"/>
</dbReference>
<dbReference type="InterPro" id="IPR001680">
    <property type="entry name" value="WD40_rpt"/>
</dbReference>
<dbReference type="EMBL" id="BLKC01000088">
    <property type="protein sequence ID" value="GFF51280.1"/>
    <property type="molecule type" value="Genomic_DNA"/>
</dbReference>
<organism evidence="9 10">
    <name type="scientific">Aspergillus udagawae</name>
    <dbReference type="NCBI Taxonomy" id="91492"/>
    <lineage>
        <taxon>Eukaryota</taxon>
        <taxon>Fungi</taxon>
        <taxon>Dikarya</taxon>
        <taxon>Ascomycota</taxon>
        <taxon>Pezizomycotina</taxon>
        <taxon>Eurotiomycetes</taxon>
        <taxon>Eurotiomycetidae</taxon>
        <taxon>Eurotiales</taxon>
        <taxon>Aspergillaceae</taxon>
        <taxon>Aspergillus</taxon>
        <taxon>Aspergillus subgen. Fumigati</taxon>
    </lineage>
</organism>
<protein>
    <recommendedName>
        <fullName evidence="7">Eukaryotic translation initiation factor 3 subunit I</fullName>
        <shortName evidence="7">eIF3i</shortName>
    </recommendedName>
    <alternativeName>
        <fullName evidence="7">Eukaryotic translation initiation factor 3 39 kDa subunit homolog</fullName>
        <shortName evidence="7">eIF-3 39 kDa subunit homolog</shortName>
    </alternativeName>
</protein>
<keyword evidence="1 7" id="KW-0963">Cytoplasm</keyword>
<dbReference type="FunFam" id="2.130.10.10:FF:000127">
    <property type="entry name" value="Eukaryotic translation initiation factor 3 subunit I"/>
    <property type="match status" value="1"/>
</dbReference>
<keyword evidence="5 7" id="KW-0648">Protein biosynthesis</keyword>
<keyword evidence="2 7" id="KW-0396">Initiation factor</keyword>
<evidence type="ECO:0000256" key="2">
    <source>
        <dbReference type="ARBA" id="ARBA00022540"/>
    </source>
</evidence>
<evidence type="ECO:0000256" key="4">
    <source>
        <dbReference type="ARBA" id="ARBA00022737"/>
    </source>
</evidence>
<evidence type="ECO:0000256" key="5">
    <source>
        <dbReference type="ARBA" id="ARBA00022917"/>
    </source>
</evidence>
<dbReference type="PROSITE" id="PS00678">
    <property type="entry name" value="WD_REPEATS_1"/>
    <property type="match status" value="1"/>
</dbReference>
<accession>A0A8H3PDE6</accession>
<dbReference type="InterPro" id="IPR019775">
    <property type="entry name" value="WD40_repeat_CS"/>
</dbReference>
<feature type="repeat" description="WD" evidence="8">
    <location>
        <begin position="6"/>
        <end position="37"/>
    </location>
</feature>
<comment type="subunit">
    <text evidence="7">Component of the eukaryotic translation initiation factor 3 (eIF-3) complex.</text>
</comment>